<dbReference type="Proteomes" id="UP000689129">
    <property type="component" value="Unassembled WGS sequence"/>
</dbReference>
<dbReference type="EMBL" id="JAEMWZ010000209">
    <property type="protein sequence ID" value="KAG7131265.1"/>
    <property type="molecule type" value="Genomic_DNA"/>
</dbReference>
<accession>A0A8I3AP71</accession>
<dbReference type="GO" id="GO:0030686">
    <property type="term" value="C:90S preribosome"/>
    <property type="evidence" value="ECO:0007669"/>
    <property type="project" value="InterPro"/>
</dbReference>
<name>A0A8I3AP71_VERLO</name>
<reference evidence="2" key="1">
    <citation type="journal article" date="2021" name="Mol. Plant Pathol.">
        <title>A 20-kb lineage-specific genomic region tames virulence in pathogenic amphidiploid Verticillium longisporum.</title>
        <authorList>
            <person name="Harting R."/>
            <person name="Starke J."/>
            <person name="Kusch H."/>
            <person name="Poggeler S."/>
            <person name="Maurus I."/>
            <person name="Schluter R."/>
            <person name="Landesfeind M."/>
            <person name="Bulla I."/>
            <person name="Nowrousian M."/>
            <person name="de Jonge R."/>
            <person name="Stahlhut G."/>
            <person name="Hoff K.J."/>
            <person name="Asshauer K.P."/>
            <person name="Thurmer A."/>
            <person name="Stanke M."/>
            <person name="Daniel R."/>
            <person name="Morgenstern B."/>
            <person name="Thomma B.P.H.J."/>
            <person name="Kronstad J.W."/>
            <person name="Braus-Stromeyer S.A."/>
            <person name="Braus G.H."/>
        </authorList>
    </citation>
    <scope>NUCLEOTIDE SEQUENCE</scope>
    <source>
        <strain evidence="2">Vl32</strain>
    </source>
</reference>
<dbReference type="GO" id="GO:0000462">
    <property type="term" value="P:maturation of SSU-rRNA from tricistronic rRNA transcript (SSU-rRNA, 5.8S rRNA, LSU-rRNA)"/>
    <property type="evidence" value="ECO:0007669"/>
    <property type="project" value="InterPro"/>
</dbReference>
<evidence type="ECO:0000256" key="1">
    <source>
        <dbReference type="SAM" id="MobiDB-lite"/>
    </source>
</evidence>
<dbReference type="GO" id="GO:0034455">
    <property type="term" value="C:t-UTP complex"/>
    <property type="evidence" value="ECO:0007669"/>
    <property type="project" value="TreeGrafter"/>
</dbReference>
<protein>
    <submittedName>
        <fullName evidence="2">U3 small nucleolar RNA-associated protein 4 like</fullName>
    </submittedName>
</protein>
<dbReference type="PANTHER" id="PTHR44163">
    <property type="entry name" value="U3 SMALL NUCLEOLAR RNA-ASSOCIATED PROTEIN 4 HOMOLOG"/>
    <property type="match status" value="1"/>
</dbReference>
<proteinExistence type="predicted"/>
<evidence type="ECO:0000313" key="3">
    <source>
        <dbReference type="Proteomes" id="UP000689129"/>
    </source>
</evidence>
<feature type="compositionally biased region" description="Basic and acidic residues" evidence="1">
    <location>
        <begin position="118"/>
        <end position="131"/>
    </location>
</feature>
<dbReference type="InterPro" id="IPR046351">
    <property type="entry name" value="UTP4"/>
</dbReference>
<dbReference type="OrthoDB" id="8883818at2759"/>
<dbReference type="GO" id="GO:0032040">
    <property type="term" value="C:small-subunit processome"/>
    <property type="evidence" value="ECO:0007669"/>
    <property type="project" value="TreeGrafter"/>
</dbReference>
<comment type="caution">
    <text evidence="2">The sequence shown here is derived from an EMBL/GenBank/DDBJ whole genome shotgun (WGS) entry which is preliminary data.</text>
</comment>
<dbReference type="AlphaFoldDB" id="A0A8I3AP71"/>
<feature type="region of interest" description="Disordered" evidence="1">
    <location>
        <begin position="118"/>
        <end position="137"/>
    </location>
</feature>
<sequence>MDIHRCRFVPYPPSPINALAFSRPSTRSTLQASLNRLAVGRANGDIELWNPSSGAWHQEKIIHGGNDRSVDGLVWVVEPDEELPHASLDTPADKAHISPGRSRLFSIGYTSAVTEWDLEKGRPLPRPDRQQGPRLSQ</sequence>
<gene>
    <name evidence="2" type="ORF">HYQ45_010105</name>
</gene>
<evidence type="ECO:0000313" key="2">
    <source>
        <dbReference type="EMBL" id="KAG7131265.1"/>
    </source>
</evidence>
<dbReference type="PANTHER" id="PTHR44163:SF1">
    <property type="entry name" value="U3 SMALL NUCLEOLAR RNA-ASSOCIATED PROTEIN 4 HOMOLOG"/>
    <property type="match status" value="1"/>
</dbReference>
<dbReference type="GO" id="GO:0003723">
    <property type="term" value="F:RNA binding"/>
    <property type="evidence" value="ECO:0007669"/>
    <property type="project" value="TreeGrafter"/>
</dbReference>
<organism evidence="2 3">
    <name type="scientific">Verticillium longisporum</name>
    <name type="common">Verticillium dahliae var. longisporum</name>
    <dbReference type="NCBI Taxonomy" id="100787"/>
    <lineage>
        <taxon>Eukaryota</taxon>
        <taxon>Fungi</taxon>
        <taxon>Dikarya</taxon>
        <taxon>Ascomycota</taxon>
        <taxon>Pezizomycotina</taxon>
        <taxon>Sordariomycetes</taxon>
        <taxon>Hypocreomycetidae</taxon>
        <taxon>Glomerellales</taxon>
        <taxon>Plectosphaerellaceae</taxon>
        <taxon>Verticillium</taxon>
    </lineage>
</organism>